<dbReference type="InterPro" id="IPR050071">
    <property type="entry name" value="Dehydroquinate_synthase"/>
</dbReference>
<evidence type="ECO:0000256" key="2">
    <source>
        <dbReference type="ARBA" id="ARBA00023239"/>
    </source>
</evidence>
<sequence length="86" mass="9678">MSYHHGWVDSSIVNQVNSILLSYKLPITPPKTITMEMFKSVIAVDKKVADGLLRLIFLKSPLGNCVVTGEYDRKALDDTLYLFCKS</sequence>
<dbReference type="GO" id="GO:0003856">
    <property type="term" value="F:3-dehydroquinate synthase activity"/>
    <property type="evidence" value="ECO:0007669"/>
    <property type="project" value="TreeGrafter"/>
</dbReference>
<keyword evidence="4" id="KW-1185">Reference proteome</keyword>
<dbReference type="Gene3D" id="1.20.1090.10">
    <property type="entry name" value="Dehydroquinate synthase-like - alpha domain"/>
    <property type="match status" value="1"/>
</dbReference>
<dbReference type="SUPFAM" id="SSF56796">
    <property type="entry name" value="Dehydroquinate synthase-like"/>
    <property type="match status" value="1"/>
</dbReference>
<proteinExistence type="predicted"/>
<dbReference type="PANTHER" id="PTHR43622">
    <property type="entry name" value="3-DEHYDROQUINATE SYNTHASE"/>
    <property type="match status" value="1"/>
</dbReference>
<dbReference type="EMBL" id="JAIQCV010000006">
    <property type="protein sequence ID" value="KAH1091489.1"/>
    <property type="molecule type" value="Genomic_DNA"/>
</dbReference>
<evidence type="ECO:0000256" key="1">
    <source>
        <dbReference type="ARBA" id="ARBA00023027"/>
    </source>
</evidence>
<evidence type="ECO:0000313" key="3">
    <source>
        <dbReference type="EMBL" id="KAH1091489.1"/>
    </source>
</evidence>
<gene>
    <name evidence="3" type="ORF">J1N35_018746</name>
</gene>
<protein>
    <submittedName>
        <fullName evidence="3">Uncharacterized protein</fullName>
    </submittedName>
</protein>
<keyword evidence="2" id="KW-0456">Lyase</keyword>
<dbReference type="AlphaFoldDB" id="A0A9D3VQ88"/>
<accession>A0A9D3VQ88</accession>
<name>A0A9D3VQ88_9ROSI</name>
<dbReference type="OrthoDB" id="197068at2759"/>
<dbReference type="Proteomes" id="UP000828251">
    <property type="component" value="Unassembled WGS sequence"/>
</dbReference>
<comment type="caution">
    <text evidence="3">The sequence shown here is derived from an EMBL/GenBank/DDBJ whole genome shotgun (WGS) entry which is preliminary data.</text>
</comment>
<dbReference type="GO" id="GO:0009073">
    <property type="term" value="P:aromatic amino acid family biosynthetic process"/>
    <property type="evidence" value="ECO:0007669"/>
    <property type="project" value="TreeGrafter"/>
</dbReference>
<keyword evidence="1" id="KW-0520">NAD</keyword>
<reference evidence="3 4" key="1">
    <citation type="journal article" date="2021" name="Plant Biotechnol. J.">
        <title>Multi-omics assisted identification of the key and species-specific regulatory components of drought-tolerant mechanisms in Gossypium stocksii.</title>
        <authorList>
            <person name="Yu D."/>
            <person name="Ke L."/>
            <person name="Zhang D."/>
            <person name="Wu Y."/>
            <person name="Sun Y."/>
            <person name="Mei J."/>
            <person name="Sun J."/>
            <person name="Sun Y."/>
        </authorList>
    </citation>
    <scope>NUCLEOTIDE SEQUENCE [LARGE SCALE GENOMIC DNA]</scope>
    <source>
        <strain evidence="4">cv. E1</strain>
        <tissue evidence="3">Leaf</tissue>
    </source>
</reference>
<evidence type="ECO:0000313" key="4">
    <source>
        <dbReference type="Proteomes" id="UP000828251"/>
    </source>
</evidence>
<dbReference type="PANTHER" id="PTHR43622:SF7">
    <property type="entry name" value="3-DEHYDROQUINATE SYNTHASE, CHLOROPLASTIC"/>
    <property type="match status" value="1"/>
</dbReference>
<organism evidence="3 4">
    <name type="scientific">Gossypium stocksii</name>
    <dbReference type="NCBI Taxonomy" id="47602"/>
    <lineage>
        <taxon>Eukaryota</taxon>
        <taxon>Viridiplantae</taxon>
        <taxon>Streptophyta</taxon>
        <taxon>Embryophyta</taxon>
        <taxon>Tracheophyta</taxon>
        <taxon>Spermatophyta</taxon>
        <taxon>Magnoliopsida</taxon>
        <taxon>eudicotyledons</taxon>
        <taxon>Gunneridae</taxon>
        <taxon>Pentapetalae</taxon>
        <taxon>rosids</taxon>
        <taxon>malvids</taxon>
        <taxon>Malvales</taxon>
        <taxon>Malvaceae</taxon>
        <taxon>Malvoideae</taxon>
        <taxon>Gossypium</taxon>
    </lineage>
</organism>